<organism evidence="3 4">
    <name type="scientific">Variovorax defluvii</name>
    <dbReference type="NCBI Taxonomy" id="913761"/>
    <lineage>
        <taxon>Bacteria</taxon>
        <taxon>Pseudomonadati</taxon>
        <taxon>Pseudomonadota</taxon>
        <taxon>Betaproteobacteria</taxon>
        <taxon>Burkholderiales</taxon>
        <taxon>Comamonadaceae</taxon>
        <taxon>Variovorax</taxon>
    </lineage>
</organism>
<feature type="domain" description="Phosphatidic acid phosphatase type 2/haloperoxidase" evidence="2">
    <location>
        <begin position="135"/>
        <end position="217"/>
    </location>
</feature>
<dbReference type="EMBL" id="BAABGJ010000010">
    <property type="protein sequence ID" value="GAA4336363.1"/>
    <property type="molecule type" value="Genomic_DNA"/>
</dbReference>
<gene>
    <name evidence="3" type="ORF">GCM10023165_13610</name>
</gene>
<keyword evidence="4" id="KW-1185">Reference proteome</keyword>
<dbReference type="Pfam" id="PF01569">
    <property type="entry name" value="PAP2"/>
    <property type="match status" value="1"/>
</dbReference>
<evidence type="ECO:0000256" key="1">
    <source>
        <dbReference type="SAM" id="Phobius"/>
    </source>
</evidence>
<feature type="transmembrane region" description="Helical" evidence="1">
    <location>
        <begin position="62"/>
        <end position="80"/>
    </location>
</feature>
<feature type="transmembrane region" description="Helical" evidence="1">
    <location>
        <begin position="92"/>
        <end position="113"/>
    </location>
</feature>
<dbReference type="RefSeq" id="WP_345536756.1">
    <property type="nucleotide sequence ID" value="NZ_BAABGJ010000010.1"/>
</dbReference>
<sequence length="235" mass="25871">MPSSPAPTWTADLRFRIRHLLALKIVGVTVFTWLFFIGYFQLLRHPAHPVAVMPLTVLDSLIPFQPEMLVAYFSLWLYVGVAPGLQANFRELVVYGLWVGALCLGGLGLFLLWPTQVPAGMAGSSDFPGFALLQGVDAPGNACPSMHVAVAMFTAIRIHDVLRQARAPAWPRLVNWLWFAAIAWSTLAVKQHVVFDAVAGALLGIAFALPSMHWRPRPARGTTRAFGRADIIPHR</sequence>
<evidence type="ECO:0000313" key="3">
    <source>
        <dbReference type="EMBL" id="GAA4336363.1"/>
    </source>
</evidence>
<proteinExistence type="predicted"/>
<feature type="transmembrane region" description="Helical" evidence="1">
    <location>
        <begin position="21"/>
        <end position="42"/>
    </location>
</feature>
<protein>
    <recommendedName>
        <fullName evidence="2">Phosphatidic acid phosphatase type 2/haloperoxidase domain-containing protein</fullName>
    </recommendedName>
</protein>
<keyword evidence="1" id="KW-0472">Membrane</keyword>
<accession>A0ABP8H9S3</accession>
<keyword evidence="1" id="KW-0812">Transmembrane</keyword>
<dbReference type="Proteomes" id="UP001500975">
    <property type="component" value="Unassembled WGS sequence"/>
</dbReference>
<evidence type="ECO:0000259" key="2">
    <source>
        <dbReference type="Pfam" id="PF01569"/>
    </source>
</evidence>
<keyword evidence="1" id="KW-1133">Transmembrane helix</keyword>
<dbReference type="Gene3D" id="1.20.144.10">
    <property type="entry name" value="Phosphatidic acid phosphatase type 2/haloperoxidase"/>
    <property type="match status" value="1"/>
</dbReference>
<evidence type="ECO:0000313" key="4">
    <source>
        <dbReference type="Proteomes" id="UP001500975"/>
    </source>
</evidence>
<reference evidence="4" key="1">
    <citation type="journal article" date="2019" name="Int. J. Syst. Evol. Microbiol.">
        <title>The Global Catalogue of Microorganisms (GCM) 10K type strain sequencing project: providing services to taxonomists for standard genome sequencing and annotation.</title>
        <authorList>
            <consortium name="The Broad Institute Genomics Platform"/>
            <consortium name="The Broad Institute Genome Sequencing Center for Infectious Disease"/>
            <person name="Wu L."/>
            <person name="Ma J."/>
        </authorList>
    </citation>
    <scope>NUCLEOTIDE SEQUENCE [LARGE SCALE GENOMIC DNA]</scope>
    <source>
        <strain evidence="4">JCM 17804</strain>
    </source>
</reference>
<dbReference type="InterPro" id="IPR000326">
    <property type="entry name" value="PAP2/HPO"/>
</dbReference>
<name>A0ABP8H9S3_9BURK</name>
<comment type="caution">
    <text evidence="3">The sequence shown here is derived from an EMBL/GenBank/DDBJ whole genome shotgun (WGS) entry which is preliminary data.</text>
</comment>
<feature type="transmembrane region" description="Helical" evidence="1">
    <location>
        <begin position="193"/>
        <end position="214"/>
    </location>
</feature>